<keyword evidence="1" id="KW-1133">Transmembrane helix</keyword>
<keyword evidence="1" id="KW-0812">Transmembrane</keyword>
<reference evidence="2 3" key="1">
    <citation type="journal article" date="2013" name="Genome Announc.">
        <title>Genome Sequence of Serratia plymuthica Strain S13, an Endophyte with Germination- and Plant-Growth-Promoting Activity from the Flower of Styrian Oil Pumpkin.</title>
        <authorList>
            <person name="Muller H."/>
            <person name="Furnkranz M."/>
            <person name="Grube M."/>
            <person name="Berg G."/>
        </authorList>
    </citation>
    <scope>NUCLEOTIDE SEQUENCE [LARGE SCALE GENOMIC DNA]</scope>
    <source>
        <strain evidence="2">S13</strain>
    </source>
</reference>
<name>S4YRB6_SERPL</name>
<dbReference type="KEGG" id="sry:M621_07125"/>
<accession>S4YRB6</accession>
<organism evidence="2 3">
    <name type="scientific">Serratia plymuthica S13</name>
    <dbReference type="NCBI Taxonomy" id="1348660"/>
    <lineage>
        <taxon>Bacteria</taxon>
        <taxon>Pseudomonadati</taxon>
        <taxon>Pseudomonadota</taxon>
        <taxon>Gammaproteobacteria</taxon>
        <taxon>Enterobacterales</taxon>
        <taxon>Yersiniaceae</taxon>
        <taxon>Serratia</taxon>
    </lineage>
</organism>
<dbReference type="Proteomes" id="UP000014900">
    <property type="component" value="Chromosome"/>
</dbReference>
<proteinExistence type="predicted"/>
<dbReference type="AlphaFoldDB" id="S4YRB6"/>
<dbReference type="HOGENOM" id="CLU_3157725_0_0_6"/>
<evidence type="ECO:0000313" key="2">
    <source>
        <dbReference type="EMBL" id="AGP46890.1"/>
    </source>
</evidence>
<evidence type="ECO:0000313" key="3">
    <source>
        <dbReference type="Proteomes" id="UP000014900"/>
    </source>
</evidence>
<gene>
    <name evidence="2" type="ORF">M621_07125</name>
</gene>
<sequence length="48" mass="5919">MESKSFKYKGLIVDIDHFAFFGFFEVLLCRMIICMILNCWFFIFMIFY</sequence>
<keyword evidence="1" id="KW-0472">Membrane</keyword>
<evidence type="ECO:0000256" key="1">
    <source>
        <dbReference type="SAM" id="Phobius"/>
    </source>
</evidence>
<dbReference type="EMBL" id="CP006566">
    <property type="protein sequence ID" value="AGP46890.1"/>
    <property type="molecule type" value="Genomic_DNA"/>
</dbReference>
<protein>
    <submittedName>
        <fullName evidence="2">Uncharacterized protein</fullName>
    </submittedName>
</protein>
<feature type="transmembrane region" description="Helical" evidence="1">
    <location>
        <begin position="20"/>
        <end position="47"/>
    </location>
</feature>